<name>A0A1F8EF24_9BACT</name>
<dbReference type="InterPro" id="IPR050188">
    <property type="entry name" value="RluA_PseudoU_synthase"/>
</dbReference>
<dbReference type="Gene3D" id="3.30.2350.10">
    <property type="entry name" value="Pseudouridine synthase"/>
    <property type="match status" value="1"/>
</dbReference>
<dbReference type="GO" id="GO:0009982">
    <property type="term" value="F:pseudouridine synthase activity"/>
    <property type="evidence" value="ECO:0007669"/>
    <property type="project" value="InterPro"/>
</dbReference>
<dbReference type="SUPFAM" id="SSF55120">
    <property type="entry name" value="Pseudouridine synthase"/>
    <property type="match status" value="1"/>
</dbReference>
<evidence type="ECO:0000256" key="1">
    <source>
        <dbReference type="ARBA" id="ARBA00010876"/>
    </source>
</evidence>
<evidence type="ECO:0000313" key="5">
    <source>
        <dbReference type="Proteomes" id="UP000177594"/>
    </source>
</evidence>
<organism evidence="4 5">
    <name type="scientific">Candidatus Yanofskybacteria bacterium RIFCSPHIGHO2_01_FULL_39_8b</name>
    <dbReference type="NCBI Taxonomy" id="1802659"/>
    <lineage>
        <taxon>Bacteria</taxon>
        <taxon>Candidatus Yanofskyibacteriota</taxon>
    </lineage>
</organism>
<keyword evidence="2" id="KW-0413">Isomerase</keyword>
<feature type="domain" description="Pseudouridine synthase RsuA/RluA-like" evidence="3">
    <location>
        <begin position="11"/>
        <end position="188"/>
    </location>
</feature>
<protein>
    <recommendedName>
        <fullName evidence="3">Pseudouridine synthase RsuA/RluA-like domain-containing protein</fullName>
    </recommendedName>
</protein>
<dbReference type="GO" id="GO:0003723">
    <property type="term" value="F:RNA binding"/>
    <property type="evidence" value="ECO:0007669"/>
    <property type="project" value="InterPro"/>
</dbReference>
<dbReference type="InterPro" id="IPR006145">
    <property type="entry name" value="PsdUridine_synth_RsuA/RluA"/>
</dbReference>
<dbReference type="Proteomes" id="UP000177594">
    <property type="component" value="Unassembled WGS sequence"/>
</dbReference>
<dbReference type="EMBL" id="MGIZ01000025">
    <property type="protein sequence ID" value="OGM99207.1"/>
    <property type="molecule type" value="Genomic_DNA"/>
</dbReference>
<proteinExistence type="inferred from homology"/>
<comment type="caution">
    <text evidence="4">The sequence shown here is derived from an EMBL/GenBank/DDBJ whole genome shotgun (WGS) entry which is preliminary data.</text>
</comment>
<sequence>MSLKILYEDNHIIAVYKPAGILVQPDLPGGDSLMDEVKKYLKEKYKKPGNVFLGLVHRLDRNVSGIVLLGKTSKGAARLSEQFRNNEIKKIYYAIVEGKVKPSRGSLTHYLKKDENKMIAIASQLPQNGYSKAELTYRTMKVTKTVKTAKTDLYPYHDRDMDTNSNFYSLVKIELKTGRFHQIRAQFSYIGYPIAGDIKYGASKKLSDKSIALCATEIIFKTATTDPYSAVGFGKAREVKTIKIDYPKEWEKFLNL</sequence>
<evidence type="ECO:0000259" key="3">
    <source>
        <dbReference type="Pfam" id="PF00849"/>
    </source>
</evidence>
<dbReference type="PANTHER" id="PTHR21600:SF83">
    <property type="entry name" value="PSEUDOURIDYLATE SYNTHASE RPUSD4, MITOCHONDRIAL"/>
    <property type="match status" value="1"/>
</dbReference>
<gene>
    <name evidence="4" type="ORF">A2817_03720</name>
</gene>
<dbReference type="InterPro" id="IPR006224">
    <property type="entry name" value="PsdUridine_synth_RluA-like_CS"/>
</dbReference>
<comment type="similarity">
    <text evidence="1">Belongs to the pseudouridine synthase RluA family.</text>
</comment>
<evidence type="ECO:0000313" key="4">
    <source>
        <dbReference type="EMBL" id="OGM99207.1"/>
    </source>
</evidence>
<dbReference type="Pfam" id="PF00849">
    <property type="entry name" value="PseudoU_synth_2"/>
    <property type="match status" value="1"/>
</dbReference>
<dbReference type="AlphaFoldDB" id="A0A1F8EF24"/>
<evidence type="ECO:0000256" key="2">
    <source>
        <dbReference type="ARBA" id="ARBA00023235"/>
    </source>
</evidence>
<dbReference type="GO" id="GO:0001522">
    <property type="term" value="P:pseudouridine synthesis"/>
    <property type="evidence" value="ECO:0007669"/>
    <property type="project" value="InterPro"/>
</dbReference>
<dbReference type="PROSITE" id="PS01129">
    <property type="entry name" value="PSI_RLU"/>
    <property type="match status" value="1"/>
</dbReference>
<dbReference type="InterPro" id="IPR020103">
    <property type="entry name" value="PsdUridine_synth_cat_dom_sf"/>
</dbReference>
<dbReference type="PANTHER" id="PTHR21600">
    <property type="entry name" value="MITOCHONDRIAL RNA PSEUDOURIDINE SYNTHASE"/>
    <property type="match status" value="1"/>
</dbReference>
<accession>A0A1F8EF24</accession>
<dbReference type="GO" id="GO:0140098">
    <property type="term" value="F:catalytic activity, acting on RNA"/>
    <property type="evidence" value="ECO:0007669"/>
    <property type="project" value="UniProtKB-ARBA"/>
</dbReference>
<reference evidence="4 5" key="1">
    <citation type="journal article" date="2016" name="Nat. Commun.">
        <title>Thousands of microbial genomes shed light on interconnected biogeochemical processes in an aquifer system.</title>
        <authorList>
            <person name="Anantharaman K."/>
            <person name="Brown C.T."/>
            <person name="Hug L.A."/>
            <person name="Sharon I."/>
            <person name="Castelle C.J."/>
            <person name="Probst A.J."/>
            <person name="Thomas B.C."/>
            <person name="Singh A."/>
            <person name="Wilkins M.J."/>
            <person name="Karaoz U."/>
            <person name="Brodie E.L."/>
            <person name="Williams K.H."/>
            <person name="Hubbard S.S."/>
            <person name="Banfield J.F."/>
        </authorList>
    </citation>
    <scope>NUCLEOTIDE SEQUENCE [LARGE SCALE GENOMIC DNA]</scope>
</reference>
<dbReference type="GO" id="GO:0006396">
    <property type="term" value="P:RNA processing"/>
    <property type="evidence" value="ECO:0007669"/>
    <property type="project" value="UniProtKB-ARBA"/>
</dbReference>
<dbReference type="CDD" id="cd02869">
    <property type="entry name" value="PseudoU_synth_RluA_like"/>
    <property type="match status" value="1"/>
</dbReference>